<organism evidence="1 2">
    <name type="scientific">Penicillium italicum</name>
    <name type="common">Blue mold</name>
    <dbReference type="NCBI Taxonomy" id="40296"/>
    <lineage>
        <taxon>Eukaryota</taxon>
        <taxon>Fungi</taxon>
        <taxon>Dikarya</taxon>
        <taxon>Ascomycota</taxon>
        <taxon>Pezizomycotina</taxon>
        <taxon>Eurotiomycetes</taxon>
        <taxon>Eurotiomycetidae</taxon>
        <taxon>Eurotiales</taxon>
        <taxon>Aspergillaceae</taxon>
        <taxon>Penicillium</taxon>
    </lineage>
</organism>
<evidence type="ECO:0000313" key="1">
    <source>
        <dbReference type="EMBL" id="KGO76363.1"/>
    </source>
</evidence>
<proteinExistence type="predicted"/>
<dbReference type="OrthoDB" id="5422826at2759"/>
<dbReference type="Proteomes" id="UP000030104">
    <property type="component" value="Unassembled WGS sequence"/>
</dbReference>
<dbReference type="EMBL" id="JQGA01000264">
    <property type="protein sequence ID" value="KGO76363.1"/>
    <property type="molecule type" value="Genomic_DNA"/>
</dbReference>
<protein>
    <recommendedName>
        <fullName evidence="3">Protein kinase domain-containing protein</fullName>
    </recommendedName>
</protein>
<dbReference type="InterPro" id="IPR011009">
    <property type="entry name" value="Kinase-like_dom_sf"/>
</dbReference>
<gene>
    <name evidence="1" type="ORF">PITC_018030</name>
</gene>
<evidence type="ECO:0000313" key="2">
    <source>
        <dbReference type="Proteomes" id="UP000030104"/>
    </source>
</evidence>
<dbReference type="STRING" id="40296.A0A0A2LAZ2"/>
<keyword evidence="2" id="KW-1185">Reference proteome</keyword>
<evidence type="ECO:0008006" key="3">
    <source>
        <dbReference type="Google" id="ProtNLM"/>
    </source>
</evidence>
<dbReference type="SUPFAM" id="SSF56112">
    <property type="entry name" value="Protein kinase-like (PK-like)"/>
    <property type="match status" value="1"/>
</dbReference>
<name>A0A0A2LAZ2_PENIT</name>
<dbReference type="Gene3D" id="1.10.510.10">
    <property type="entry name" value="Transferase(Phosphotransferase) domain 1"/>
    <property type="match status" value="1"/>
</dbReference>
<reference evidence="1 2" key="1">
    <citation type="journal article" date="2015" name="Mol. Plant Microbe Interact.">
        <title>Genome, transcriptome, and functional analyses of Penicillium expansum provide new insights into secondary metabolism and pathogenicity.</title>
        <authorList>
            <person name="Ballester A.R."/>
            <person name="Marcet-Houben M."/>
            <person name="Levin E."/>
            <person name="Sela N."/>
            <person name="Selma-Lazaro C."/>
            <person name="Carmona L."/>
            <person name="Wisniewski M."/>
            <person name="Droby S."/>
            <person name="Gonzalez-Candelas L."/>
            <person name="Gabaldon T."/>
        </authorList>
    </citation>
    <scope>NUCLEOTIDE SEQUENCE [LARGE SCALE GENOMIC DNA]</scope>
    <source>
        <strain evidence="1 2">PHI-1</strain>
    </source>
</reference>
<dbReference type="AlphaFoldDB" id="A0A0A2LAZ2"/>
<accession>A0A0A2LAZ2</accession>
<comment type="caution">
    <text evidence="1">The sequence shown here is derived from an EMBL/GenBank/DDBJ whole genome shotgun (WGS) entry which is preliminary data.</text>
</comment>
<sequence>MSPVELNEPVEYDDDAIIPFEPAGKSPVRGYAVEKVTPNGQRHGPEYARKTVFLNVPRDKENNAEKWRIEGIKMPGRSGGRFAIIMDLAYENLSHYSRSGPKINAKWFSCLLAGVNHLHQTLNMVHGAIKPTNILVKGGQVILTDIGCFSQRGVGVMIKRRSRENPEREYWASEAVDTGEKSKQAFVHPQEAMQMTHAYLPQGF</sequence>
<dbReference type="HOGENOM" id="CLU_1343658_0_0_1"/>